<name>A0ABR1QCQ7_9PEZI</name>
<dbReference type="RefSeq" id="XP_066699822.1">
    <property type="nucleotide sequence ID" value="XM_066843710.1"/>
</dbReference>
<feature type="compositionally biased region" description="Basic and acidic residues" evidence="1">
    <location>
        <begin position="284"/>
        <end position="296"/>
    </location>
</feature>
<organism evidence="3 4">
    <name type="scientific">Apiospora aurea</name>
    <dbReference type="NCBI Taxonomy" id="335848"/>
    <lineage>
        <taxon>Eukaryota</taxon>
        <taxon>Fungi</taxon>
        <taxon>Dikarya</taxon>
        <taxon>Ascomycota</taxon>
        <taxon>Pezizomycotina</taxon>
        <taxon>Sordariomycetes</taxon>
        <taxon>Xylariomycetidae</taxon>
        <taxon>Amphisphaeriales</taxon>
        <taxon>Apiosporaceae</taxon>
        <taxon>Apiospora</taxon>
    </lineage>
</organism>
<proteinExistence type="predicted"/>
<feature type="compositionally biased region" description="Basic and acidic residues" evidence="1">
    <location>
        <begin position="226"/>
        <end position="241"/>
    </location>
</feature>
<accession>A0ABR1QCQ7</accession>
<gene>
    <name evidence="3" type="ORF">PG986_007488</name>
</gene>
<evidence type="ECO:0000256" key="1">
    <source>
        <dbReference type="SAM" id="MobiDB-lite"/>
    </source>
</evidence>
<dbReference type="Pfam" id="PF20945">
    <property type="entry name" value="RMP1"/>
    <property type="match status" value="1"/>
</dbReference>
<dbReference type="InterPro" id="IPR047205">
    <property type="entry name" value="RMP1"/>
</dbReference>
<sequence length="317" mass="34201">MSTTAKPQPAAEGNNAYHDTLLLIRPLQPLLAGFNHRNKNQHRVATWWASFNMLRRHVTKWADDLDQQAKARPKKRKRTPTTTTTNQGGDGSGGPAEARALWLRDVLMPKCYLAFSQLAADNQFAPLGLVLTGALAQLYSACVRFVGEAPTETEEVIARPKAAAAIPEATSASSPATTTGKGNKATKDTTMPPLASSSSSSSAAVPIRQVPTRIDDDDVGQVISRDSVHAGDAPTKEERAGKVKRRKKVAALTIEEDADDVGGDVMAASTEKKRRKGATTVKPKAKDGERLPGEKEKKKKKKSKKGDEFDSLFSSLF</sequence>
<feature type="region of interest" description="Disordered" evidence="1">
    <location>
        <begin position="67"/>
        <end position="96"/>
    </location>
</feature>
<keyword evidence="4" id="KW-1185">Reference proteome</keyword>
<comment type="caution">
    <text evidence="3">The sequence shown here is derived from an EMBL/GenBank/DDBJ whole genome shotgun (WGS) entry which is preliminary data.</text>
</comment>
<feature type="compositionally biased region" description="Low complexity" evidence="1">
    <location>
        <begin position="165"/>
        <end position="183"/>
    </location>
</feature>
<dbReference type="EMBL" id="JAQQWE010000005">
    <property type="protein sequence ID" value="KAK7951760.1"/>
    <property type="molecule type" value="Genomic_DNA"/>
</dbReference>
<dbReference type="InterPro" id="IPR047204">
    <property type="entry name" value="RMP1_RBD"/>
</dbReference>
<feature type="region of interest" description="Disordered" evidence="1">
    <location>
        <begin position="165"/>
        <end position="317"/>
    </location>
</feature>
<evidence type="ECO:0000313" key="3">
    <source>
        <dbReference type="EMBL" id="KAK7951760.1"/>
    </source>
</evidence>
<dbReference type="PANTHER" id="PTHR37792">
    <property type="entry name" value="RIBONUCLEASE MRP PROTEIN SUBUNIT RMP1"/>
    <property type="match status" value="1"/>
</dbReference>
<protein>
    <recommendedName>
        <fullName evidence="2">RNase MRP protein 1 RNA binding domain-containing protein</fullName>
    </recommendedName>
</protein>
<feature type="domain" description="RNase MRP protein 1 RNA binding" evidence="2">
    <location>
        <begin position="31"/>
        <end position="137"/>
    </location>
</feature>
<dbReference type="GeneID" id="92076772"/>
<dbReference type="Proteomes" id="UP001391051">
    <property type="component" value="Unassembled WGS sequence"/>
</dbReference>
<evidence type="ECO:0000313" key="4">
    <source>
        <dbReference type="Proteomes" id="UP001391051"/>
    </source>
</evidence>
<dbReference type="PANTHER" id="PTHR37792:SF1">
    <property type="entry name" value="RIBONUCLEASE MRP PROTEIN SUBUNIT RMP1"/>
    <property type="match status" value="1"/>
</dbReference>
<dbReference type="CDD" id="cd22573">
    <property type="entry name" value="RMP1_RBD"/>
    <property type="match status" value="1"/>
</dbReference>
<feature type="compositionally biased region" description="Low complexity" evidence="1">
    <location>
        <begin position="195"/>
        <end position="204"/>
    </location>
</feature>
<evidence type="ECO:0000259" key="2">
    <source>
        <dbReference type="Pfam" id="PF20945"/>
    </source>
</evidence>
<reference evidence="3 4" key="1">
    <citation type="submission" date="2023-01" db="EMBL/GenBank/DDBJ databases">
        <title>Analysis of 21 Apiospora genomes using comparative genomics revels a genus with tremendous synthesis potential of carbohydrate active enzymes and secondary metabolites.</title>
        <authorList>
            <person name="Sorensen T."/>
        </authorList>
    </citation>
    <scope>NUCLEOTIDE SEQUENCE [LARGE SCALE GENOMIC DNA]</scope>
    <source>
        <strain evidence="3 4">CBS 24483</strain>
    </source>
</reference>